<evidence type="ECO:0000313" key="3">
    <source>
        <dbReference type="EMBL" id="PIZ14690.1"/>
    </source>
</evidence>
<keyword evidence="1" id="KW-0238">DNA-binding</keyword>
<dbReference type="SMART" id="SM00966">
    <property type="entry name" value="SpoVT_AbrB"/>
    <property type="match status" value="1"/>
</dbReference>
<comment type="caution">
    <text evidence="3">The sequence shown here is derived from an EMBL/GenBank/DDBJ whole genome shotgun (WGS) entry which is preliminary data.</text>
</comment>
<evidence type="ECO:0000259" key="2">
    <source>
        <dbReference type="PROSITE" id="PS51740"/>
    </source>
</evidence>
<reference evidence="4" key="1">
    <citation type="submission" date="2017-09" db="EMBL/GenBank/DDBJ databases">
        <title>Depth-based differentiation of microbial function through sediment-hosted aquifers and enrichment of novel symbionts in the deep terrestrial subsurface.</title>
        <authorList>
            <person name="Probst A.J."/>
            <person name="Ladd B."/>
            <person name="Jarett J.K."/>
            <person name="Geller-Mcgrath D.E."/>
            <person name="Sieber C.M.K."/>
            <person name="Emerson J.B."/>
            <person name="Anantharaman K."/>
            <person name="Thomas B.C."/>
            <person name="Malmstrom R."/>
            <person name="Stieglmeier M."/>
            <person name="Klingl A."/>
            <person name="Woyke T."/>
            <person name="Ryan C.M."/>
            <person name="Banfield J.F."/>
        </authorList>
    </citation>
    <scope>NUCLEOTIDE SEQUENCE [LARGE SCALE GENOMIC DNA]</scope>
</reference>
<dbReference type="PANTHER" id="PTHR34860:SF6">
    <property type="entry name" value="REPRESSOR-LIKE PROTEIN SSO7C3"/>
    <property type="match status" value="1"/>
</dbReference>
<dbReference type="InterPro" id="IPR052975">
    <property type="entry name" value="Repressor-like_regulatory"/>
</dbReference>
<sequence length="92" mass="10817">MDTEVVRIKTKYQIVIPVALRKKLSFKIGDLLEARVKGDEVLLKPVKTISKDQAWFWTERWQKMEKEAQEDIDAGRVEEFNNIDDLIKALKK</sequence>
<dbReference type="GO" id="GO:0003677">
    <property type="term" value="F:DNA binding"/>
    <property type="evidence" value="ECO:0007669"/>
    <property type="project" value="UniProtKB-UniRule"/>
</dbReference>
<protein>
    <recommendedName>
        <fullName evidence="2">SpoVT-AbrB domain-containing protein</fullName>
    </recommendedName>
</protein>
<dbReference type="Proteomes" id="UP000229307">
    <property type="component" value="Unassembled WGS sequence"/>
</dbReference>
<dbReference type="NCBIfam" id="TIGR01439">
    <property type="entry name" value="lp_hng_hel_AbrB"/>
    <property type="match status" value="1"/>
</dbReference>
<dbReference type="InterPro" id="IPR007159">
    <property type="entry name" value="SpoVT-AbrB_dom"/>
</dbReference>
<dbReference type="PROSITE" id="PS51740">
    <property type="entry name" value="SPOVT_ABRB"/>
    <property type="match status" value="1"/>
</dbReference>
<organism evidence="3 4">
    <name type="scientific">Candidatus Desantisbacteria bacterium CG_4_10_14_0_8_um_filter_48_22</name>
    <dbReference type="NCBI Taxonomy" id="1974543"/>
    <lineage>
        <taxon>Bacteria</taxon>
        <taxon>Candidatus Desantisiibacteriota</taxon>
    </lineage>
</organism>
<proteinExistence type="predicted"/>
<gene>
    <name evidence="3" type="ORF">COY52_11450</name>
</gene>
<dbReference type="PANTHER" id="PTHR34860">
    <property type="entry name" value="REPRESSOR-LIKE PROTEIN SSO7C3"/>
    <property type="match status" value="1"/>
</dbReference>
<dbReference type="Pfam" id="PF04014">
    <property type="entry name" value="MazE_antitoxin"/>
    <property type="match status" value="1"/>
</dbReference>
<accession>A0A2M7S552</accession>
<dbReference type="Gene3D" id="2.10.260.10">
    <property type="match status" value="1"/>
</dbReference>
<feature type="domain" description="SpoVT-AbrB" evidence="2">
    <location>
        <begin position="3"/>
        <end position="48"/>
    </location>
</feature>
<evidence type="ECO:0000313" key="4">
    <source>
        <dbReference type="Proteomes" id="UP000229307"/>
    </source>
</evidence>
<dbReference type="AlphaFoldDB" id="A0A2M7S552"/>
<dbReference type="EMBL" id="PFMR01000314">
    <property type="protein sequence ID" value="PIZ14690.1"/>
    <property type="molecule type" value="Genomic_DNA"/>
</dbReference>
<dbReference type="SUPFAM" id="SSF89447">
    <property type="entry name" value="AbrB/MazE/MraZ-like"/>
    <property type="match status" value="1"/>
</dbReference>
<dbReference type="InterPro" id="IPR037914">
    <property type="entry name" value="SpoVT-AbrB_sf"/>
</dbReference>
<name>A0A2M7S552_9BACT</name>
<evidence type="ECO:0000256" key="1">
    <source>
        <dbReference type="PROSITE-ProRule" id="PRU01076"/>
    </source>
</evidence>